<evidence type="ECO:0000256" key="1">
    <source>
        <dbReference type="SAM" id="SignalP"/>
    </source>
</evidence>
<comment type="caution">
    <text evidence="2">The sequence shown here is derived from an EMBL/GenBank/DDBJ whole genome shotgun (WGS) entry which is preliminary data.</text>
</comment>
<accession>A0ABY1K877</accession>
<feature type="non-terminal residue" evidence="2">
    <location>
        <position position="84"/>
    </location>
</feature>
<feature type="signal peptide" evidence="1">
    <location>
        <begin position="1"/>
        <end position="28"/>
    </location>
</feature>
<dbReference type="Proteomes" id="UP000185725">
    <property type="component" value="Unassembled WGS sequence"/>
</dbReference>
<organism evidence="2 3">
    <name type="scientific">Chryseobacterium indoltheticum</name>
    <dbReference type="NCBI Taxonomy" id="254"/>
    <lineage>
        <taxon>Bacteria</taxon>
        <taxon>Pseudomonadati</taxon>
        <taxon>Bacteroidota</taxon>
        <taxon>Flavobacteriia</taxon>
        <taxon>Flavobacteriales</taxon>
        <taxon>Weeksellaceae</taxon>
        <taxon>Chryseobacterium group</taxon>
        <taxon>Chryseobacterium</taxon>
    </lineage>
</organism>
<gene>
    <name evidence="2" type="ORF">SAMN05421682_1241</name>
</gene>
<sequence>MMKKTILWRFLFCQIFLLSLLSSGIVYAQTGPNDDFDGDGIINSIDIDDDNDGVPDATESPNCYYTASEIAIPASVTTTVAHSG</sequence>
<dbReference type="Gene3D" id="4.10.1080.10">
    <property type="entry name" value="TSP type-3 repeat"/>
    <property type="match status" value="1"/>
</dbReference>
<reference evidence="2 3" key="1">
    <citation type="submission" date="2017-01" db="EMBL/GenBank/DDBJ databases">
        <authorList>
            <person name="Varghese N."/>
            <person name="Submissions S."/>
        </authorList>
    </citation>
    <scope>NUCLEOTIDE SEQUENCE [LARGE SCALE GENOMIC DNA]</scope>
    <source>
        <strain evidence="2 3">ATCC 27950</strain>
    </source>
</reference>
<keyword evidence="1" id="KW-0732">Signal</keyword>
<feature type="chain" id="PRO_5045935056" evidence="1">
    <location>
        <begin position="29"/>
        <end position="84"/>
    </location>
</feature>
<keyword evidence="3" id="KW-1185">Reference proteome</keyword>
<dbReference type="RefSeq" id="WP_228421477.1">
    <property type="nucleotide sequence ID" value="NZ_FTMF01000024.1"/>
</dbReference>
<evidence type="ECO:0000313" key="3">
    <source>
        <dbReference type="Proteomes" id="UP000185725"/>
    </source>
</evidence>
<dbReference type="InterPro" id="IPR028974">
    <property type="entry name" value="TSP_type-3_rpt"/>
</dbReference>
<proteinExistence type="predicted"/>
<dbReference type="EMBL" id="FTMF01000024">
    <property type="protein sequence ID" value="SIR40235.1"/>
    <property type="molecule type" value="Genomic_DNA"/>
</dbReference>
<evidence type="ECO:0000313" key="2">
    <source>
        <dbReference type="EMBL" id="SIR40235.1"/>
    </source>
</evidence>
<protein>
    <submittedName>
        <fullName evidence="2">Uncharacterized protein</fullName>
    </submittedName>
</protein>
<dbReference type="SUPFAM" id="SSF103647">
    <property type="entry name" value="TSP type-3 repeat"/>
    <property type="match status" value="1"/>
</dbReference>
<name>A0ABY1K877_9FLAO</name>